<evidence type="ECO:0000256" key="1">
    <source>
        <dbReference type="ARBA" id="ARBA00023015"/>
    </source>
</evidence>
<dbReference type="SMART" id="SM00342">
    <property type="entry name" value="HTH_ARAC"/>
    <property type="match status" value="1"/>
</dbReference>
<evidence type="ECO:0000313" key="6">
    <source>
        <dbReference type="Proteomes" id="UP000199371"/>
    </source>
</evidence>
<dbReference type="InterPro" id="IPR046532">
    <property type="entry name" value="DUF6597"/>
</dbReference>
<dbReference type="RefSeq" id="WP_092794473.1">
    <property type="nucleotide sequence ID" value="NZ_FNXF01000011.1"/>
</dbReference>
<dbReference type="Gene3D" id="1.10.10.60">
    <property type="entry name" value="Homeodomain-like"/>
    <property type="match status" value="2"/>
</dbReference>
<dbReference type="AlphaFoldDB" id="A0A1H6MTV8"/>
<keyword evidence="1" id="KW-0805">Transcription regulation</keyword>
<dbReference type="InterPro" id="IPR018060">
    <property type="entry name" value="HTH_AraC"/>
</dbReference>
<keyword evidence="2" id="KW-0238">DNA-binding</keyword>
<gene>
    <name evidence="5" type="ORF">SAMN05660691_02780</name>
</gene>
<dbReference type="InterPro" id="IPR018062">
    <property type="entry name" value="HTH_AraC-typ_CS"/>
</dbReference>
<evidence type="ECO:0000256" key="2">
    <source>
        <dbReference type="ARBA" id="ARBA00023125"/>
    </source>
</evidence>
<feature type="domain" description="HTH araC/xylS-type" evidence="4">
    <location>
        <begin position="165"/>
        <end position="266"/>
    </location>
</feature>
<evidence type="ECO:0000313" key="5">
    <source>
        <dbReference type="EMBL" id="SEI01200.1"/>
    </source>
</evidence>
<sequence length="280" mass="31416">MPAIITGTATAPVGNLQHLGLQAFMPHPALAAWVQCYWVMRLTTLPAAGYRQTLYPDGGSSLNFYFQPGQPPLCHFNGSQTLTTLQLTEALEAVGIRFYPGGAFQLLGQDAPLLQGDAVNAADFGITTLQQLQQQLAATEHIAARLQYLDQWLLQQMQQRNAKSSHIQQVLPVLLQQQTTFSVSELSAGVNLSRRQFERKFLQQVGLTPGQLKLLQRVRHARQLINLNPQQALTDIALCSGFYDQAHFIHQFQRITGQTPGQYRRRKQSQFRMSQKYNSV</sequence>
<name>A0A1H6MTV8_9GAMM</name>
<dbReference type="STRING" id="173990.SAMN05660691_02780"/>
<dbReference type="PANTHER" id="PTHR46796:SF6">
    <property type="entry name" value="ARAC SUBFAMILY"/>
    <property type="match status" value="1"/>
</dbReference>
<dbReference type="SUPFAM" id="SSF46689">
    <property type="entry name" value="Homeodomain-like"/>
    <property type="match status" value="1"/>
</dbReference>
<dbReference type="PROSITE" id="PS01124">
    <property type="entry name" value="HTH_ARAC_FAMILY_2"/>
    <property type="match status" value="1"/>
</dbReference>
<organism evidence="5 6">
    <name type="scientific">Rheinheimera pacifica</name>
    <dbReference type="NCBI Taxonomy" id="173990"/>
    <lineage>
        <taxon>Bacteria</taxon>
        <taxon>Pseudomonadati</taxon>
        <taxon>Pseudomonadota</taxon>
        <taxon>Gammaproteobacteria</taxon>
        <taxon>Chromatiales</taxon>
        <taxon>Chromatiaceae</taxon>
        <taxon>Rheinheimera</taxon>
    </lineage>
</organism>
<accession>A0A1H6MTV8</accession>
<dbReference type="GO" id="GO:0003700">
    <property type="term" value="F:DNA-binding transcription factor activity"/>
    <property type="evidence" value="ECO:0007669"/>
    <property type="project" value="InterPro"/>
</dbReference>
<proteinExistence type="predicted"/>
<evidence type="ECO:0000256" key="3">
    <source>
        <dbReference type="ARBA" id="ARBA00023163"/>
    </source>
</evidence>
<dbReference type="EMBL" id="FNXF01000011">
    <property type="protein sequence ID" value="SEI01200.1"/>
    <property type="molecule type" value="Genomic_DNA"/>
</dbReference>
<protein>
    <submittedName>
        <fullName evidence="5">Helix-turn-helix domain-containing protein</fullName>
    </submittedName>
</protein>
<keyword evidence="3" id="KW-0804">Transcription</keyword>
<dbReference type="Pfam" id="PF20240">
    <property type="entry name" value="DUF6597"/>
    <property type="match status" value="1"/>
</dbReference>
<dbReference type="PANTHER" id="PTHR46796">
    <property type="entry name" value="HTH-TYPE TRANSCRIPTIONAL ACTIVATOR RHAS-RELATED"/>
    <property type="match status" value="1"/>
</dbReference>
<dbReference type="GO" id="GO:0043565">
    <property type="term" value="F:sequence-specific DNA binding"/>
    <property type="evidence" value="ECO:0007669"/>
    <property type="project" value="InterPro"/>
</dbReference>
<keyword evidence="6" id="KW-1185">Reference proteome</keyword>
<dbReference type="Pfam" id="PF12833">
    <property type="entry name" value="HTH_18"/>
    <property type="match status" value="1"/>
</dbReference>
<dbReference type="PROSITE" id="PS00041">
    <property type="entry name" value="HTH_ARAC_FAMILY_1"/>
    <property type="match status" value="1"/>
</dbReference>
<evidence type="ECO:0000259" key="4">
    <source>
        <dbReference type="PROSITE" id="PS01124"/>
    </source>
</evidence>
<dbReference type="InterPro" id="IPR050204">
    <property type="entry name" value="AraC_XylS_family_regulators"/>
</dbReference>
<dbReference type="OrthoDB" id="9809338at2"/>
<reference evidence="6" key="1">
    <citation type="submission" date="2016-10" db="EMBL/GenBank/DDBJ databases">
        <authorList>
            <person name="Varghese N."/>
            <person name="Submissions S."/>
        </authorList>
    </citation>
    <scope>NUCLEOTIDE SEQUENCE [LARGE SCALE GENOMIC DNA]</scope>
    <source>
        <strain evidence="6">DSM 17616</strain>
    </source>
</reference>
<dbReference type="Proteomes" id="UP000199371">
    <property type="component" value="Unassembled WGS sequence"/>
</dbReference>
<dbReference type="InterPro" id="IPR009057">
    <property type="entry name" value="Homeodomain-like_sf"/>
</dbReference>